<dbReference type="AlphaFoldDB" id="A0A0R2K2Q7"/>
<accession>A0A0R2K2Q7</accession>
<evidence type="ECO:0000259" key="1">
    <source>
        <dbReference type="Pfam" id="PF13817"/>
    </source>
</evidence>
<feature type="domain" description="Transposase IS66 C-terminal" evidence="1">
    <location>
        <begin position="23"/>
        <end position="63"/>
    </location>
</feature>
<protein>
    <submittedName>
        <fullName evidence="2">Transposase</fullName>
    </submittedName>
</protein>
<dbReference type="Proteomes" id="UP000051529">
    <property type="component" value="Unassembled WGS sequence"/>
</dbReference>
<dbReference type="InterPro" id="IPR039552">
    <property type="entry name" value="IS66_C"/>
</dbReference>
<reference evidence="2 3" key="1">
    <citation type="journal article" date="2015" name="Genome Announc.">
        <title>Expanding the biotechnology potential of lactobacilli through comparative genomics of 213 strains and associated genera.</title>
        <authorList>
            <person name="Sun Z."/>
            <person name="Harris H.M."/>
            <person name="McCann A."/>
            <person name="Guo C."/>
            <person name="Argimon S."/>
            <person name="Zhang W."/>
            <person name="Yang X."/>
            <person name="Jeffery I.B."/>
            <person name="Cooney J.C."/>
            <person name="Kagawa T.F."/>
            <person name="Liu W."/>
            <person name="Song Y."/>
            <person name="Salvetti E."/>
            <person name="Wrobel A."/>
            <person name="Rasinkangas P."/>
            <person name="Parkhill J."/>
            <person name="Rea M.C."/>
            <person name="O'Sullivan O."/>
            <person name="Ritari J."/>
            <person name="Douillard F.P."/>
            <person name="Paul Ross R."/>
            <person name="Yang R."/>
            <person name="Briner A.E."/>
            <person name="Felis G.E."/>
            <person name="de Vos W.M."/>
            <person name="Barrangou R."/>
            <person name="Klaenhammer T.R."/>
            <person name="Caufield P.W."/>
            <person name="Cui Y."/>
            <person name="Zhang H."/>
            <person name="O'Toole P.W."/>
        </authorList>
    </citation>
    <scope>NUCLEOTIDE SEQUENCE [LARGE SCALE GENOMIC DNA]</scope>
    <source>
        <strain evidence="2 3">DSM 16698</strain>
    </source>
</reference>
<evidence type="ECO:0000313" key="3">
    <source>
        <dbReference type="Proteomes" id="UP000051529"/>
    </source>
</evidence>
<dbReference type="Pfam" id="PF13817">
    <property type="entry name" value="DDE_Tnp_IS66_C"/>
    <property type="match status" value="1"/>
</dbReference>
<dbReference type="EMBL" id="JQBQ01000124">
    <property type="protein sequence ID" value="KRN81340.1"/>
    <property type="molecule type" value="Genomic_DNA"/>
</dbReference>
<sequence>MGRRNWLFSQSFAGAKASGIILSLIETAKRNGLDPEKYLKYLLEKLPNEKDLESNTLEAYLPWQKEVKILCK</sequence>
<comment type="caution">
    <text evidence="2">The sequence shown here is derived from an EMBL/GenBank/DDBJ whole genome shotgun (WGS) entry which is preliminary data.</text>
</comment>
<proteinExistence type="predicted"/>
<name>A0A0R2K2Q7_LACAM</name>
<gene>
    <name evidence="2" type="ORF">IV44_GL000251</name>
</gene>
<organism evidence="2 3">
    <name type="scientific">Lactobacillus amylovorus subsp. animalium DSM 16698</name>
    <dbReference type="NCBI Taxonomy" id="695563"/>
    <lineage>
        <taxon>Bacteria</taxon>
        <taxon>Bacillati</taxon>
        <taxon>Bacillota</taxon>
        <taxon>Bacilli</taxon>
        <taxon>Lactobacillales</taxon>
        <taxon>Lactobacillaceae</taxon>
        <taxon>Lactobacillus</taxon>
        <taxon>Lactobacillus amylovorus subsp. animalium</taxon>
    </lineage>
</organism>
<dbReference type="PATRIC" id="fig|695563.3.peg.263"/>
<evidence type="ECO:0000313" key="2">
    <source>
        <dbReference type="EMBL" id="KRN81340.1"/>
    </source>
</evidence>